<keyword evidence="3" id="KW-1185">Reference proteome</keyword>
<accession>A0A1V4HMB4</accession>
<dbReference type="OrthoDB" id="9888223at2"/>
<sequence length="149" mass="16487">MMMNKKWLKAPLLSVATLAFFLTGAAAAWADTYENPNVNGYSTTNTYISSYNLNYGTTANNSIVDFWNFSNDANTTHTVTFWVDTPGAIGTFYIQDITKNSSVLSPFFTQGNIAPGGQSYSITLIPNHQYSLQIPPNGPSSYNYHFKIN</sequence>
<dbReference type="Proteomes" id="UP000190626">
    <property type="component" value="Unassembled WGS sequence"/>
</dbReference>
<dbReference type="AlphaFoldDB" id="A0A1V4HMB4"/>
<protein>
    <submittedName>
        <fullName evidence="2">Uncharacterized protein</fullName>
    </submittedName>
</protein>
<keyword evidence="1" id="KW-0732">Signal</keyword>
<dbReference type="EMBL" id="MBTG01000012">
    <property type="protein sequence ID" value="OPH57854.1"/>
    <property type="molecule type" value="Genomic_DNA"/>
</dbReference>
<name>A0A1V4HMB4_9BACL</name>
<organism evidence="2 3">
    <name type="scientific">Paenibacillus ferrarius</name>
    <dbReference type="NCBI Taxonomy" id="1469647"/>
    <lineage>
        <taxon>Bacteria</taxon>
        <taxon>Bacillati</taxon>
        <taxon>Bacillota</taxon>
        <taxon>Bacilli</taxon>
        <taxon>Bacillales</taxon>
        <taxon>Paenibacillaceae</taxon>
        <taxon>Paenibacillus</taxon>
    </lineage>
</organism>
<evidence type="ECO:0000313" key="3">
    <source>
        <dbReference type="Proteomes" id="UP000190626"/>
    </source>
</evidence>
<reference evidence="3" key="1">
    <citation type="submission" date="2016-07" db="EMBL/GenBank/DDBJ databases">
        <authorList>
            <person name="Florea S."/>
            <person name="Webb J.S."/>
            <person name="Jaromczyk J."/>
            <person name="Schardl C.L."/>
        </authorList>
    </citation>
    <scope>NUCLEOTIDE SEQUENCE [LARGE SCALE GENOMIC DNA]</scope>
    <source>
        <strain evidence="3">CY1</strain>
    </source>
</reference>
<dbReference type="RefSeq" id="WP_079413508.1">
    <property type="nucleotide sequence ID" value="NZ_MBTG01000012.1"/>
</dbReference>
<evidence type="ECO:0000313" key="2">
    <source>
        <dbReference type="EMBL" id="OPH57854.1"/>
    </source>
</evidence>
<feature type="chain" id="PRO_5013002780" evidence="1">
    <location>
        <begin position="31"/>
        <end position="149"/>
    </location>
</feature>
<feature type="signal peptide" evidence="1">
    <location>
        <begin position="1"/>
        <end position="30"/>
    </location>
</feature>
<gene>
    <name evidence="2" type="ORF">BC351_05020</name>
</gene>
<comment type="caution">
    <text evidence="2">The sequence shown here is derived from an EMBL/GenBank/DDBJ whole genome shotgun (WGS) entry which is preliminary data.</text>
</comment>
<proteinExistence type="predicted"/>
<evidence type="ECO:0000256" key="1">
    <source>
        <dbReference type="SAM" id="SignalP"/>
    </source>
</evidence>